<comment type="caution">
    <text evidence="2">The sequence shown here is derived from an EMBL/GenBank/DDBJ whole genome shotgun (WGS) entry which is preliminary data.</text>
</comment>
<accession>A0A7C9JJF6</accession>
<reference evidence="2" key="1">
    <citation type="submission" date="2018-08" db="EMBL/GenBank/DDBJ databases">
        <title>Murine metabolic-syndrome-specific gut microbial biobank.</title>
        <authorList>
            <person name="Liu C."/>
        </authorList>
    </citation>
    <scope>NUCLEOTIDE SEQUENCE [LARGE SCALE GENOMIC DNA]</scope>
    <source>
        <strain evidence="2">Z82</strain>
    </source>
</reference>
<name>A0A7C9JJF6_9BACT</name>
<sequence length="120" mass="13660">MEPSNSTGSNSSIAYITSIHDKLETLNYEVLPAGTCYPERCVTAFTASEVECLAILEHRRWLRERQKAGWRYGPAKDVARRQSPYLVPWEELPDRAKEWNRSAVRSIPNLLASVNLAVVR</sequence>
<dbReference type="Pfam" id="PF02026">
    <property type="entry name" value="RyR"/>
    <property type="match status" value="1"/>
</dbReference>
<protein>
    <recommendedName>
        <fullName evidence="1">Ryanodine receptor Ryr domain-containing protein</fullName>
    </recommendedName>
</protein>
<proteinExistence type="predicted"/>
<dbReference type="EMBL" id="QWKH01000047">
    <property type="protein sequence ID" value="NBI34802.1"/>
    <property type="molecule type" value="Genomic_DNA"/>
</dbReference>
<dbReference type="InterPro" id="IPR003032">
    <property type="entry name" value="Ryanodine_rcpt"/>
</dbReference>
<feature type="domain" description="Ryanodine receptor Ryr" evidence="1">
    <location>
        <begin position="50"/>
        <end position="116"/>
    </location>
</feature>
<evidence type="ECO:0000313" key="2">
    <source>
        <dbReference type="EMBL" id="NBI34802.1"/>
    </source>
</evidence>
<gene>
    <name evidence="2" type="ORF">D1639_07120</name>
</gene>
<organism evidence="2">
    <name type="scientific">Muribaculaceae bacterium Z82</name>
    <dbReference type="NCBI Taxonomy" id="2304548"/>
    <lineage>
        <taxon>Bacteria</taxon>
        <taxon>Pseudomonadati</taxon>
        <taxon>Bacteroidota</taxon>
        <taxon>Bacteroidia</taxon>
        <taxon>Bacteroidales</taxon>
        <taxon>Muribaculaceae</taxon>
    </lineage>
</organism>
<dbReference type="AlphaFoldDB" id="A0A7C9JJF6"/>
<evidence type="ECO:0000259" key="1">
    <source>
        <dbReference type="Pfam" id="PF02026"/>
    </source>
</evidence>
<dbReference type="Gene3D" id="6.20.350.10">
    <property type="match status" value="1"/>
</dbReference>